<name>A0AAV3SGF4_HALDO</name>
<accession>A0AAV3SGF4</accession>
<proteinExistence type="predicted"/>
<reference evidence="2" key="1">
    <citation type="journal article" date="2014" name="Int. J. Syst. Evol. Microbiol.">
        <title>Complete genome sequence of Corynebacterium casei LMG S-19264T (=DSM 44701T), isolated from a smear-ripened cheese.</title>
        <authorList>
            <consortium name="US DOE Joint Genome Institute (JGI-PGF)"/>
            <person name="Walter F."/>
            <person name="Albersmeier A."/>
            <person name="Kalinowski J."/>
            <person name="Ruckert C."/>
        </authorList>
    </citation>
    <scope>NUCLEOTIDE SEQUENCE</scope>
    <source>
        <strain evidence="2">JCM 12289</strain>
    </source>
</reference>
<feature type="compositionally biased region" description="Basic and acidic residues" evidence="1">
    <location>
        <begin position="14"/>
        <end position="34"/>
    </location>
</feature>
<evidence type="ECO:0000313" key="2">
    <source>
        <dbReference type="EMBL" id="GAA0460081.1"/>
    </source>
</evidence>
<evidence type="ECO:0008006" key="4">
    <source>
        <dbReference type="Google" id="ProtNLM"/>
    </source>
</evidence>
<dbReference type="AlphaFoldDB" id="A0AAV3SGF4"/>
<feature type="region of interest" description="Disordered" evidence="1">
    <location>
        <begin position="1"/>
        <end position="72"/>
    </location>
</feature>
<organism evidence="2 3">
    <name type="scientific">Halococcus dombrowskii</name>
    <dbReference type="NCBI Taxonomy" id="179637"/>
    <lineage>
        <taxon>Archaea</taxon>
        <taxon>Methanobacteriati</taxon>
        <taxon>Methanobacteriota</taxon>
        <taxon>Stenosarchaea group</taxon>
        <taxon>Halobacteria</taxon>
        <taxon>Halobacteriales</taxon>
        <taxon>Halococcaceae</taxon>
        <taxon>Halococcus</taxon>
    </lineage>
</organism>
<evidence type="ECO:0000313" key="3">
    <source>
        <dbReference type="Proteomes" id="UP001500962"/>
    </source>
</evidence>
<comment type="caution">
    <text evidence="2">The sequence shown here is derived from an EMBL/GenBank/DDBJ whole genome shotgun (WGS) entry which is preliminary data.</text>
</comment>
<evidence type="ECO:0000256" key="1">
    <source>
        <dbReference type="SAM" id="MobiDB-lite"/>
    </source>
</evidence>
<protein>
    <recommendedName>
        <fullName evidence="4">DUF4177 domain-containing protein</fullName>
    </recommendedName>
</protein>
<dbReference type="Proteomes" id="UP001500962">
    <property type="component" value="Unassembled WGS sequence"/>
</dbReference>
<gene>
    <name evidence="2" type="ORF">GCM10008985_15620</name>
</gene>
<sequence length="154" mass="17000">MGKGKVPGTPTMTDETHSNDGRSEHGQRERREPSDVPGFGRVGGIDDPVPRAEYGDDPEAVAGAEEAPPFPDFAADRAKIRYYSVERESRPDDGKHIRIRDLQGAPAMSMLLSLVNDANADGWRLSDYHESGDELLFVPFEDDARERCEDGDGR</sequence>
<reference evidence="2" key="2">
    <citation type="submission" date="2023-12" db="EMBL/GenBank/DDBJ databases">
        <authorList>
            <person name="Sun Q."/>
            <person name="Inoue M."/>
        </authorList>
    </citation>
    <scope>NUCLEOTIDE SEQUENCE</scope>
    <source>
        <strain evidence="2">JCM 12289</strain>
    </source>
</reference>
<dbReference type="EMBL" id="BAAADN010000024">
    <property type="protein sequence ID" value="GAA0460081.1"/>
    <property type="molecule type" value="Genomic_DNA"/>
</dbReference>